<evidence type="ECO:0000256" key="2">
    <source>
        <dbReference type="SAM" id="Phobius"/>
    </source>
</evidence>
<dbReference type="AlphaFoldDB" id="A0A1B8GWX5"/>
<feature type="compositionally biased region" description="Basic residues" evidence="1">
    <location>
        <begin position="32"/>
        <end position="41"/>
    </location>
</feature>
<proteinExistence type="predicted"/>
<gene>
    <name evidence="4" type="ORF">VE01_01547</name>
</gene>
<evidence type="ECO:0000259" key="3">
    <source>
        <dbReference type="PROSITE" id="PS50035"/>
    </source>
</evidence>
<protein>
    <recommendedName>
        <fullName evidence="3">PLD phosphodiesterase domain-containing protein</fullName>
    </recommendedName>
</protein>
<dbReference type="InterPro" id="IPR001736">
    <property type="entry name" value="PLipase_D/transphosphatidylase"/>
</dbReference>
<evidence type="ECO:0000256" key="1">
    <source>
        <dbReference type="SAM" id="MobiDB-lite"/>
    </source>
</evidence>
<feature type="region of interest" description="Disordered" evidence="1">
    <location>
        <begin position="32"/>
        <end position="59"/>
    </location>
</feature>
<name>A0A1B8GWX5_9PEZI</name>
<dbReference type="GeneID" id="28834933"/>
<dbReference type="PROSITE" id="PS50035">
    <property type="entry name" value="PLD"/>
    <property type="match status" value="2"/>
</dbReference>
<keyword evidence="2" id="KW-0812">Transmembrane</keyword>
<evidence type="ECO:0000313" key="4">
    <source>
        <dbReference type="EMBL" id="OBU00338.2"/>
    </source>
</evidence>
<feature type="compositionally biased region" description="Basic and acidic residues" evidence="1">
    <location>
        <begin position="103"/>
        <end position="118"/>
    </location>
</feature>
<dbReference type="RefSeq" id="XP_018134070.2">
    <property type="nucleotide sequence ID" value="XM_018271066.2"/>
</dbReference>
<dbReference type="CDD" id="cd00138">
    <property type="entry name" value="PLDc_SF"/>
    <property type="match status" value="1"/>
</dbReference>
<dbReference type="PANTHER" id="PTHR21248:SF22">
    <property type="entry name" value="PHOSPHOLIPASE D"/>
    <property type="match status" value="1"/>
</dbReference>
<dbReference type="Gene3D" id="3.30.870.10">
    <property type="entry name" value="Endonuclease Chain A"/>
    <property type="match status" value="2"/>
</dbReference>
<sequence>MTFAQNLQAIVSFFLQLFVIFPYNALTTPRHGPLRPPKRIGAKPTHTNKTNRSSSTMVSDGLHKLCTGKESVSALLAENPTLAPGDAWQQLYGSYVPSSKSAARSDGDSEEHSISAEELQRAAECGNWGPSQPSELFLKIYHDALGPVDQDITAAMVSPSLMGSCGVVPLTIISVVPDIMRHMSNMIVRAEKEVYLATNYWQNSVASSYITNAMKELSARAGRRGERIVMKIIYDRGSPKQLFEPHYIVSEKEYLGDAVNIPKPEEIPNIDLQVMNYHKPMLGTYHCKYMVVDRKYAVLQSNNIQDNDNMEMMIQLEGPIVDSLYDMALISWHKALEPPLPSYNSPAVQGGIGSFGEASHHEMFYQAGIQANAISEAEANTSSQLEAADRRRIHSTNLIPGENDGVLEGERLANVSNDASYNLSPARNVIEHAVNAPHLSPLDDVNIKGAPSGLNNEQERFGKDAITNSYLRSGSSSLPSSIISQPPQGRPLPEHLSTDPHYDIDIAGEVARVQQSVSPNDNLTRLEATAAHLNHTKNKDFPPSIKEIPAGDEFTPYIPHAVYEPFPIAMVNRPPYGTPNNNDVFTPQNEAWLAGLRYAKKNVYIQSPTLNAEPILKEILNACERGVDVFAFICIGYNDAGELLPMQGGTNEMISHALHQSLSPEGLKHLHYHFYVGADQTRPILAKAKKRSCHVKLMIIDEEIGIQGNGNQDSQSWYHSQEINVMLQSKEVCGNWIDGLRRCQRTGIYGKVDEDGVWRDAEGKEVEGAIGTDPGKFSWFKGIAGAVRRVRGAGDF</sequence>
<reference evidence="4 5" key="1">
    <citation type="submission" date="2016-03" db="EMBL/GenBank/DDBJ databases">
        <title>Comparative genomics of Pseudogymnoascus destructans, the fungus causing white-nose syndrome of bats.</title>
        <authorList>
            <person name="Palmer J.M."/>
            <person name="Drees K.P."/>
            <person name="Foster J.T."/>
            <person name="Lindner D.L."/>
        </authorList>
    </citation>
    <scope>NUCLEOTIDE SEQUENCE [LARGE SCALE GENOMIC DNA]</scope>
    <source>
        <strain evidence="4 5">UAMH 10579</strain>
    </source>
</reference>
<feature type="region of interest" description="Disordered" evidence="1">
    <location>
        <begin position="99"/>
        <end position="118"/>
    </location>
</feature>
<dbReference type="GO" id="GO:0032049">
    <property type="term" value="P:cardiolipin biosynthetic process"/>
    <property type="evidence" value="ECO:0007669"/>
    <property type="project" value="UniProtKB-ARBA"/>
</dbReference>
<dbReference type="InterPro" id="IPR025202">
    <property type="entry name" value="PLD-like_dom"/>
</dbReference>
<dbReference type="SUPFAM" id="SSF56024">
    <property type="entry name" value="Phospholipase D/nuclease"/>
    <property type="match status" value="2"/>
</dbReference>
<feature type="compositionally biased region" description="Polar residues" evidence="1">
    <location>
        <begin position="45"/>
        <end position="58"/>
    </location>
</feature>
<dbReference type="Proteomes" id="UP000091956">
    <property type="component" value="Unassembled WGS sequence"/>
</dbReference>
<organism evidence="4 5">
    <name type="scientific">Pseudogymnoascus verrucosus</name>
    <dbReference type="NCBI Taxonomy" id="342668"/>
    <lineage>
        <taxon>Eukaryota</taxon>
        <taxon>Fungi</taxon>
        <taxon>Dikarya</taxon>
        <taxon>Ascomycota</taxon>
        <taxon>Pezizomycotina</taxon>
        <taxon>Leotiomycetes</taxon>
        <taxon>Thelebolales</taxon>
        <taxon>Thelebolaceae</taxon>
        <taxon>Pseudogymnoascus</taxon>
    </lineage>
</organism>
<feature type="domain" description="PLD phosphodiesterase" evidence="3">
    <location>
        <begin position="689"/>
        <end position="716"/>
    </location>
</feature>
<dbReference type="GO" id="GO:0030572">
    <property type="term" value="F:phosphatidyltransferase activity"/>
    <property type="evidence" value="ECO:0007669"/>
    <property type="project" value="UniProtKB-ARBA"/>
</dbReference>
<feature type="transmembrane region" description="Helical" evidence="2">
    <location>
        <begin position="7"/>
        <end position="26"/>
    </location>
</feature>
<keyword evidence="2" id="KW-1133">Transmembrane helix</keyword>
<dbReference type="STRING" id="342668.A0A1B8GWX5"/>
<feature type="domain" description="PLD phosphodiesterase" evidence="3">
    <location>
        <begin position="281"/>
        <end position="308"/>
    </location>
</feature>
<dbReference type="PANTHER" id="PTHR21248">
    <property type="entry name" value="CARDIOLIPIN SYNTHASE"/>
    <property type="match status" value="1"/>
</dbReference>
<accession>A0A1B8GWX5</accession>
<dbReference type="EMBL" id="KV460209">
    <property type="protein sequence ID" value="OBU00338.2"/>
    <property type="molecule type" value="Genomic_DNA"/>
</dbReference>
<reference evidence="5" key="2">
    <citation type="journal article" date="2018" name="Nat. Commun.">
        <title>Extreme sensitivity to ultraviolet light in the fungal pathogen causing white-nose syndrome of bats.</title>
        <authorList>
            <person name="Palmer J.M."/>
            <person name="Drees K.P."/>
            <person name="Foster J.T."/>
            <person name="Lindner D.L."/>
        </authorList>
    </citation>
    <scope>NUCLEOTIDE SEQUENCE [LARGE SCALE GENOMIC DNA]</scope>
    <source>
        <strain evidence="5">UAMH 10579</strain>
    </source>
</reference>
<dbReference type="Pfam" id="PF13091">
    <property type="entry name" value="PLDc_2"/>
    <property type="match status" value="1"/>
</dbReference>
<keyword evidence="5" id="KW-1185">Reference proteome</keyword>
<evidence type="ECO:0000313" key="5">
    <source>
        <dbReference type="Proteomes" id="UP000091956"/>
    </source>
</evidence>
<keyword evidence="2" id="KW-0472">Membrane</keyword>